<comment type="caution">
    <text evidence="1">The sequence shown here is derived from an EMBL/GenBank/DDBJ whole genome shotgun (WGS) entry which is preliminary data.</text>
</comment>
<proteinExistence type="predicted"/>
<accession>A0A4Q1R635</accession>
<evidence type="ECO:0000313" key="2">
    <source>
        <dbReference type="Proteomes" id="UP000289482"/>
    </source>
</evidence>
<reference evidence="1 2" key="1">
    <citation type="submission" date="2019-01" db="EMBL/GenBank/DDBJ databases">
        <title>Draft genome sequences of the type strain Streptomyces sioyaensis DSM 40032 and its novel strain, TM32, a thermotolerant antibiotics-producing actinobacterium.</title>
        <authorList>
            <person name="Nakaew N."/>
            <person name="Lumyong S."/>
            <person name="Sloan W.T."/>
            <person name="Sungthong R."/>
        </authorList>
    </citation>
    <scope>NUCLEOTIDE SEQUENCE [LARGE SCALE GENOMIC DNA]</scope>
    <source>
        <strain evidence="1 2">DSM 40032</strain>
    </source>
</reference>
<dbReference type="AlphaFoldDB" id="A0A4Q1R635"/>
<sequence>MSTVVGAVIGVLATLAADLSRAKRTRQDSEHNARRQLYADYLAALASTRNHLRLAARSAHTPPEERARKAIEAFKEGNAYELRYQVALISPRSVIEASTAAFRALRDLRDLIEEGALHTEPSYLDLRDCWEERFAELRTVMRNNLNSSPPR</sequence>
<gene>
    <name evidence="1" type="ORF">EST54_08090</name>
</gene>
<organism evidence="1 2">
    <name type="scientific">Streptomyces sioyaensis</name>
    <dbReference type="NCBI Taxonomy" id="67364"/>
    <lineage>
        <taxon>Bacteria</taxon>
        <taxon>Bacillati</taxon>
        <taxon>Actinomycetota</taxon>
        <taxon>Actinomycetes</taxon>
        <taxon>Kitasatosporales</taxon>
        <taxon>Streptomycetaceae</taxon>
        <taxon>Streptomyces</taxon>
    </lineage>
</organism>
<dbReference type="EMBL" id="SDIF01000015">
    <property type="protein sequence ID" value="RXS68751.1"/>
    <property type="molecule type" value="Genomic_DNA"/>
</dbReference>
<name>A0A4Q1R635_9ACTN</name>
<dbReference type="Proteomes" id="UP000289482">
    <property type="component" value="Unassembled WGS sequence"/>
</dbReference>
<protein>
    <submittedName>
        <fullName evidence="1">Uncharacterized protein</fullName>
    </submittedName>
</protein>
<keyword evidence="2" id="KW-1185">Reference proteome</keyword>
<evidence type="ECO:0000313" key="1">
    <source>
        <dbReference type="EMBL" id="RXS68751.1"/>
    </source>
</evidence>